<evidence type="ECO:0000256" key="2">
    <source>
        <dbReference type="SAM" id="MobiDB-lite"/>
    </source>
</evidence>
<feature type="region of interest" description="Disordered" evidence="2">
    <location>
        <begin position="1303"/>
        <end position="1335"/>
    </location>
</feature>
<feature type="compositionally biased region" description="Polar residues" evidence="2">
    <location>
        <begin position="1005"/>
        <end position="1014"/>
    </location>
</feature>
<feature type="coiled-coil region" evidence="1">
    <location>
        <begin position="962"/>
        <end position="992"/>
    </location>
</feature>
<organism evidence="3 4">
    <name type="scientific">Tetrahymena thermophila (strain SB210)</name>
    <dbReference type="NCBI Taxonomy" id="312017"/>
    <lineage>
        <taxon>Eukaryota</taxon>
        <taxon>Sar</taxon>
        <taxon>Alveolata</taxon>
        <taxon>Ciliophora</taxon>
        <taxon>Intramacronucleata</taxon>
        <taxon>Oligohymenophorea</taxon>
        <taxon>Hymenostomatida</taxon>
        <taxon>Tetrahymenina</taxon>
        <taxon>Tetrahymenidae</taxon>
        <taxon>Tetrahymena</taxon>
    </lineage>
</organism>
<dbReference type="RefSeq" id="XP_001015945.2">
    <property type="nucleotide sequence ID" value="XM_001015945.2"/>
</dbReference>
<keyword evidence="1" id="KW-0175">Coiled coil</keyword>
<accession>I7LUQ6</accession>
<feature type="compositionally biased region" description="Low complexity" evidence="2">
    <location>
        <begin position="1015"/>
        <end position="1024"/>
    </location>
</feature>
<feature type="region of interest" description="Disordered" evidence="2">
    <location>
        <begin position="1185"/>
        <end position="1273"/>
    </location>
</feature>
<name>I7LUQ6_TETTS</name>
<dbReference type="GeneID" id="7843832"/>
<evidence type="ECO:0000313" key="4">
    <source>
        <dbReference type="Proteomes" id="UP000009168"/>
    </source>
</evidence>
<feature type="compositionally biased region" description="Basic and acidic residues" evidence="2">
    <location>
        <begin position="1028"/>
        <end position="1041"/>
    </location>
</feature>
<feature type="compositionally biased region" description="Basic residues" evidence="2">
    <location>
        <begin position="1379"/>
        <end position="1393"/>
    </location>
</feature>
<feature type="region of interest" description="Disordered" evidence="2">
    <location>
        <begin position="1370"/>
        <end position="1401"/>
    </location>
</feature>
<dbReference type="GO" id="GO:0005854">
    <property type="term" value="C:nascent polypeptide-associated complex"/>
    <property type="evidence" value="ECO:0007669"/>
    <property type="project" value="InterPro"/>
</dbReference>
<evidence type="ECO:0000256" key="1">
    <source>
        <dbReference type="SAM" id="Coils"/>
    </source>
</evidence>
<dbReference type="InterPro" id="IPR016641">
    <property type="entry name" value="EGD2/NACA0like"/>
</dbReference>
<dbReference type="Proteomes" id="UP000009168">
    <property type="component" value="Unassembled WGS sequence"/>
</dbReference>
<protein>
    <submittedName>
        <fullName evidence="3">Uncharacterized protein</fullName>
    </submittedName>
</protein>
<feature type="compositionally biased region" description="Acidic residues" evidence="2">
    <location>
        <begin position="8"/>
        <end position="35"/>
    </location>
</feature>
<feature type="region of interest" description="Disordered" evidence="2">
    <location>
        <begin position="311"/>
        <end position="333"/>
    </location>
</feature>
<feature type="compositionally biased region" description="Acidic residues" evidence="2">
    <location>
        <begin position="1215"/>
        <end position="1237"/>
    </location>
</feature>
<keyword evidence="4" id="KW-1185">Reference proteome</keyword>
<reference evidence="4" key="1">
    <citation type="journal article" date="2006" name="PLoS Biol.">
        <title>Macronuclear genome sequence of the ciliate Tetrahymena thermophila, a model eukaryote.</title>
        <authorList>
            <person name="Eisen J.A."/>
            <person name="Coyne R.S."/>
            <person name="Wu M."/>
            <person name="Wu D."/>
            <person name="Thiagarajan M."/>
            <person name="Wortman J.R."/>
            <person name="Badger J.H."/>
            <person name="Ren Q."/>
            <person name="Amedeo P."/>
            <person name="Jones K.M."/>
            <person name="Tallon L.J."/>
            <person name="Delcher A.L."/>
            <person name="Salzberg S.L."/>
            <person name="Silva J.C."/>
            <person name="Haas B.J."/>
            <person name="Majoros W.H."/>
            <person name="Farzad M."/>
            <person name="Carlton J.M."/>
            <person name="Smith R.K. Jr."/>
            <person name="Garg J."/>
            <person name="Pearlman R.E."/>
            <person name="Karrer K.M."/>
            <person name="Sun L."/>
            <person name="Manning G."/>
            <person name="Elde N.C."/>
            <person name="Turkewitz A.P."/>
            <person name="Asai D.J."/>
            <person name="Wilkes D.E."/>
            <person name="Wang Y."/>
            <person name="Cai H."/>
            <person name="Collins K."/>
            <person name="Stewart B.A."/>
            <person name="Lee S.R."/>
            <person name="Wilamowska K."/>
            <person name="Weinberg Z."/>
            <person name="Ruzzo W.L."/>
            <person name="Wloga D."/>
            <person name="Gaertig J."/>
            <person name="Frankel J."/>
            <person name="Tsao C.-C."/>
            <person name="Gorovsky M.A."/>
            <person name="Keeling P.J."/>
            <person name="Waller R.F."/>
            <person name="Patron N.J."/>
            <person name="Cherry J.M."/>
            <person name="Stover N.A."/>
            <person name="Krieger C.J."/>
            <person name="del Toro C."/>
            <person name="Ryder H.F."/>
            <person name="Williamson S.C."/>
            <person name="Barbeau R.A."/>
            <person name="Hamilton E.P."/>
            <person name="Orias E."/>
        </authorList>
    </citation>
    <scope>NUCLEOTIDE SEQUENCE [LARGE SCALE GENOMIC DNA]</scope>
    <source>
        <strain evidence="4">SB210</strain>
    </source>
</reference>
<evidence type="ECO:0000313" key="3">
    <source>
        <dbReference type="EMBL" id="EAR95700.2"/>
    </source>
</evidence>
<gene>
    <name evidence="3" type="ORF">TTHERM_00268100</name>
</gene>
<feature type="region of interest" description="Disordered" evidence="2">
    <location>
        <begin position="1"/>
        <end position="35"/>
    </location>
</feature>
<sequence>MEKYSQIVEEEEEDAYQEEEEELYEEDKEESEDDELQFIQEPMRLHQFLNEDHSLQEETDNLPYINCVEDYDQNEFQVYQNAKSPDKQLKNFQTNTNPIQIHRQKSLKPINSTNEDNTKTYKSQFAKQSSANSINITKTTQISQNANISNINTDEVGFKRPKTANNIQINTKLIPEKQFQQPKYIINKMNVPKETYYAYRSLSPTKNDSKEKSSQLNITSPQFLFTAIQNNSSLQLQKLAQIGLLDASSIQQIDDQKQNILEIDQKVLFLNNTGKKIKQQNQNNFYKKDNNINNSIISNFQTKFTTSKISHHAKFKTERSSSHSPSKQIKKQSLPHRLIQVVQLQDRLNPLNNLVDKDKNQQKQQSFEIEKSASPASKIEEKYMKAMKSIEKAYQLHELAPKKNDISFNNQYFTIIRYTQQLKTPIEILDQDFIHCSMYALSYNAYFIPITKRQFPYIFELVLENGEVEAYVSKSENPNIENNDFLFVNFDIPIKINYQKNEIKEGIFLNIFCRKQSTFRFRVVSESNSVKMINGISTVNRVSLNKNESKRKNYYTMEYKNQLIMEKASHNEQKLKFEKNMNFFVVEQSVEDQNKEDNFLKVRFKNKTCKNIIEQNKEGVRKYSPNERKEHLNKLKEEKQVKIVKAQYIKNLQKYQELSKGILNIQRKAERKEQLIDADGRLESEVRLLKQCFQYRWLQLFVLIQIVKVFSYFIKAYKVKEARNLNQTNPMISLNRLMNGYLCRKLGKTKDERTFSRVYYCLKTRVKAFKKLMKHNSQLVAGEYMKQKIKIMIIQSKMMVYYKHIVTIQRSYRNLLRIRDVMNEVNIKHWDITIKSMLEDESKFFDKSWIAKPILVDYKRRIEKNKVKTLAHFVKGVQSQYFSKLKQYQTKLRKLPYSYQIAYQFCGKAFKTYFEKQYAKQINEGFQMSIKKTTEYLIEALKFMVKHNIYQIVNNPIIAYEKEKQKQLEAQKKKNIESLRQKEIQLQKQREEEYLLQKMQRNPKKSTLIQNQDNESGQSSSSQESIEEGQKHDQSMKKDNKLKLKKHCNQIEQSPLSFQDYLQIEEKKIEENNARRVSKIKLTTQFSKGDAQSPIKNLELVSSGKKQLHLINKIASSSLNVVNAEEIGSAEEVDFTPRHGQANQKNHLAKPFAKNHDDINSQRLSGFKKERLNSLHKQDQIHHITQNVEKKNSILKKHNKKQVKKIQDIEQKEENDNEDVEEEDEYEENENSNDEGDNTSYNKSTIKRHNQKKQSINSQNLNSKEEEDDEEQNSKLVFELTGQQQATSFKRTETKQQSYKGVLKSNLSSSGSQQSIQSQSQISNSNVSSSSNLNTQNNLSLTKQQISQAELQSSQFYLSKDQQNSSLLQSGLAANRPNKNQKQKKKKQKKKRVETKEENKLEEIKEGDEAIQTFWANFIHYPIFTSFPNITEMKELIIKLLKKL</sequence>
<feature type="compositionally biased region" description="Polar residues" evidence="2">
    <location>
        <begin position="1253"/>
        <end position="1262"/>
    </location>
</feature>
<proteinExistence type="predicted"/>
<feature type="compositionally biased region" description="Basic and acidic residues" evidence="2">
    <location>
        <begin position="1205"/>
        <end position="1214"/>
    </location>
</feature>
<dbReference type="InParanoid" id="I7LUQ6"/>
<feature type="compositionally biased region" description="Basic residues" evidence="2">
    <location>
        <begin position="1193"/>
        <end position="1204"/>
    </location>
</feature>
<dbReference type="EMBL" id="GG662703">
    <property type="protein sequence ID" value="EAR95700.2"/>
    <property type="molecule type" value="Genomic_DNA"/>
</dbReference>
<dbReference type="PANTHER" id="PTHR21713">
    <property type="entry name" value="NASCENT POLYPEPTIDE ASSOCIATED COMPLEX ALPHA SUBUNIT-RELATED"/>
    <property type="match status" value="1"/>
</dbReference>
<feature type="region of interest" description="Disordered" evidence="2">
    <location>
        <begin position="1001"/>
        <end position="1041"/>
    </location>
</feature>
<dbReference type="KEGG" id="tet:TTHERM_00268100"/>